<feature type="domain" description="Signal transduction histidine kinase subgroup 3 dimerisation and phosphoacceptor" evidence="6">
    <location>
        <begin position="255"/>
        <end position="319"/>
    </location>
</feature>
<dbReference type="PANTHER" id="PTHR24421:SF63">
    <property type="entry name" value="SENSOR HISTIDINE KINASE DESK"/>
    <property type="match status" value="1"/>
</dbReference>
<reference evidence="7 8" key="1">
    <citation type="submission" date="2018-06" db="EMBL/GenBank/DDBJ databases">
        <authorList>
            <consortium name="Pathogen Informatics"/>
            <person name="Doyle S."/>
        </authorList>
    </citation>
    <scope>NUCLEOTIDE SEQUENCE [LARGE SCALE GENOMIC DNA]</scope>
    <source>
        <strain evidence="7 8">NCTC7915</strain>
    </source>
</reference>
<dbReference type="Proteomes" id="UP000254118">
    <property type="component" value="Unassembled WGS sequence"/>
</dbReference>
<keyword evidence="5" id="KW-0472">Membrane</keyword>
<keyword evidence="3" id="KW-0902">Two-component regulatory system</keyword>
<dbReference type="EMBL" id="UFYA01000001">
    <property type="protein sequence ID" value="STD13443.1"/>
    <property type="molecule type" value="Genomic_DNA"/>
</dbReference>
<dbReference type="SUPFAM" id="SSF55874">
    <property type="entry name" value="ATPase domain of HSP90 chaperone/DNA topoisomerase II/histidine kinase"/>
    <property type="match status" value="1"/>
</dbReference>
<evidence type="ECO:0000259" key="6">
    <source>
        <dbReference type="Pfam" id="PF07730"/>
    </source>
</evidence>
<comment type="caution">
    <text evidence="7">The sequence shown here is derived from an EMBL/GenBank/DDBJ whole genome shotgun (WGS) entry which is preliminary data.</text>
</comment>
<sequence>MIDSMSSDNPPAARPSDARVRAAGAGETTQAGGEAGATRPEADLVGPRSERDLHRFEALCRWSLHFMLFVCAVPMTTKMRMAVVEMSGAPGPLLGNIALAVVAAWGVSSSWVLDRACRERSVRRPLLSVWVVTSLLVTVGAAALAPRSVIYSEGAGALIALGPLGLAANVGVLVVLISWGRAAVVAVAGMGVLGAVYTLGPPQLGVAGTVAMLIMTMWLCVSSIPMAMSTRWMIDVVRRLWRSRQVAADLAVAQERLRFSRDLHDVFGRTLSTVTIKSELAAELARRGDERAVAEMEAVRKIAQTALAEVRGLVRGYRRIDLENELAGARSILRAAGLTPIVSGAVEEITAHLSPEAAEALAWVVREGLTNVLRHGRGGSVRINLFTDEHGCGVAIENNVCGVTSNGTGAGLLGLRERVEAVGGALHVEAQAGAFHLTARIPQMLGAATSSPAMSP</sequence>
<dbReference type="GO" id="GO:0046983">
    <property type="term" value="F:protein dimerization activity"/>
    <property type="evidence" value="ECO:0007669"/>
    <property type="project" value="InterPro"/>
</dbReference>
<feature type="transmembrane region" description="Helical" evidence="5">
    <location>
        <begin position="182"/>
        <end position="200"/>
    </location>
</feature>
<dbReference type="PANTHER" id="PTHR24421">
    <property type="entry name" value="NITRATE/NITRITE SENSOR PROTEIN NARX-RELATED"/>
    <property type="match status" value="1"/>
</dbReference>
<keyword evidence="5" id="KW-0812">Transmembrane</keyword>
<evidence type="ECO:0000313" key="8">
    <source>
        <dbReference type="Proteomes" id="UP000254118"/>
    </source>
</evidence>
<dbReference type="InterPro" id="IPR011712">
    <property type="entry name" value="Sig_transdc_His_kin_sub3_dim/P"/>
</dbReference>
<evidence type="ECO:0000256" key="5">
    <source>
        <dbReference type="SAM" id="Phobius"/>
    </source>
</evidence>
<keyword evidence="2 7" id="KW-0418">Kinase</keyword>
<feature type="compositionally biased region" description="Low complexity" evidence="4">
    <location>
        <begin position="22"/>
        <end position="38"/>
    </location>
</feature>
<evidence type="ECO:0000256" key="3">
    <source>
        <dbReference type="ARBA" id="ARBA00023012"/>
    </source>
</evidence>
<feature type="transmembrane region" description="Helical" evidence="5">
    <location>
        <begin position="125"/>
        <end position="145"/>
    </location>
</feature>
<gene>
    <name evidence="7" type="primary">desK_2</name>
    <name evidence="7" type="ORF">NCTC7915_01921</name>
</gene>
<dbReference type="InterPro" id="IPR036890">
    <property type="entry name" value="HATPase_C_sf"/>
</dbReference>
<feature type="transmembrane region" description="Helical" evidence="5">
    <location>
        <begin position="58"/>
        <end position="77"/>
    </location>
</feature>
<dbReference type="EC" id="2.7.13.3" evidence="7"/>
<keyword evidence="1 7" id="KW-0808">Transferase</keyword>
<dbReference type="Pfam" id="PF07730">
    <property type="entry name" value="HisKA_3"/>
    <property type="match status" value="1"/>
</dbReference>
<dbReference type="Gene3D" id="1.20.5.1930">
    <property type="match status" value="1"/>
</dbReference>
<feature type="transmembrane region" description="Helical" evidence="5">
    <location>
        <begin position="206"/>
        <end position="234"/>
    </location>
</feature>
<keyword evidence="5" id="KW-1133">Transmembrane helix</keyword>
<accession>A0AA46BPK4</accession>
<dbReference type="RefSeq" id="WP_115031563.1">
    <property type="nucleotide sequence ID" value="NZ_UFYA01000001.1"/>
</dbReference>
<protein>
    <submittedName>
        <fullName evidence="7">Sensor histidine kinase desK</fullName>
        <ecNumber evidence="7">2.7.13.3</ecNumber>
    </submittedName>
</protein>
<name>A0AA46BPK4_9MICO</name>
<evidence type="ECO:0000256" key="4">
    <source>
        <dbReference type="SAM" id="MobiDB-lite"/>
    </source>
</evidence>
<evidence type="ECO:0000256" key="1">
    <source>
        <dbReference type="ARBA" id="ARBA00022679"/>
    </source>
</evidence>
<evidence type="ECO:0000256" key="2">
    <source>
        <dbReference type="ARBA" id="ARBA00022777"/>
    </source>
</evidence>
<dbReference type="InterPro" id="IPR050482">
    <property type="entry name" value="Sensor_HK_TwoCompSys"/>
</dbReference>
<dbReference type="AlphaFoldDB" id="A0AA46BPK4"/>
<dbReference type="Gene3D" id="3.30.565.10">
    <property type="entry name" value="Histidine kinase-like ATPase, C-terminal domain"/>
    <property type="match status" value="1"/>
</dbReference>
<proteinExistence type="predicted"/>
<evidence type="ECO:0000313" key="7">
    <source>
        <dbReference type="EMBL" id="STD13443.1"/>
    </source>
</evidence>
<dbReference type="CDD" id="cd16917">
    <property type="entry name" value="HATPase_UhpB-NarQ-NarX-like"/>
    <property type="match status" value="1"/>
</dbReference>
<feature type="region of interest" description="Disordered" evidence="4">
    <location>
        <begin position="1"/>
        <end position="46"/>
    </location>
</feature>
<organism evidence="7 8">
    <name type="scientific">Dermatophilus congolensis</name>
    <dbReference type="NCBI Taxonomy" id="1863"/>
    <lineage>
        <taxon>Bacteria</taxon>
        <taxon>Bacillati</taxon>
        <taxon>Actinomycetota</taxon>
        <taxon>Actinomycetes</taxon>
        <taxon>Micrococcales</taxon>
        <taxon>Dermatophilaceae</taxon>
        <taxon>Dermatophilus</taxon>
    </lineage>
</organism>
<dbReference type="GO" id="GO:0016020">
    <property type="term" value="C:membrane"/>
    <property type="evidence" value="ECO:0007669"/>
    <property type="project" value="InterPro"/>
</dbReference>
<dbReference type="GO" id="GO:0000155">
    <property type="term" value="F:phosphorelay sensor kinase activity"/>
    <property type="evidence" value="ECO:0007669"/>
    <property type="project" value="InterPro"/>
</dbReference>
<feature type="transmembrane region" description="Helical" evidence="5">
    <location>
        <begin position="93"/>
        <end position="113"/>
    </location>
</feature>
<feature type="transmembrane region" description="Helical" evidence="5">
    <location>
        <begin position="157"/>
        <end position="177"/>
    </location>
</feature>